<dbReference type="AlphaFoldDB" id="A0A101RPF6"/>
<accession>A0A101RPF6</accession>
<protein>
    <recommendedName>
        <fullName evidence="1">Transposase IS701-like DDE domain-containing protein</fullName>
    </recommendedName>
</protein>
<evidence type="ECO:0000259" key="1">
    <source>
        <dbReference type="Pfam" id="PF13546"/>
    </source>
</evidence>
<feature type="domain" description="Transposase IS701-like DDE" evidence="1">
    <location>
        <begin position="22"/>
        <end position="161"/>
    </location>
</feature>
<dbReference type="Pfam" id="PF13546">
    <property type="entry name" value="DDE_5"/>
    <property type="match status" value="1"/>
</dbReference>
<dbReference type="Proteomes" id="UP000054375">
    <property type="component" value="Unassembled WGS sequence"/>
</dbReference>
<evidence type="ECO:0000313" key="2">
    <source>
        <dbReference type="EMBL" id="KUN59301.1"/>
    </source>
</evidence>
<keyword evidence="3" id="KW-1185">Reference proteome</keyword>
<sequence length="204" mass="22286">MSLLQRDVPGDAFAELSCFRSEFYACLTQRPDALFELGDALLCSDGPVKTLVELSLAPEHRRGHGALYGGLNRGRLDVSRLRRALTRLPLPRTAEGRLVLAVDVSNWLRPDANTGPDRLFCHTYGRGRGSAQMIPGWPYSFVAALEQGRTSWTAVLDVVRLCPWDDIIAVTAAQSGKYSSGCMWQASGGSATRPSWSLSMPAMT</sequence>
<name>A0A101RPF6_9ACTN</name>
<dbReference type="EMBL" id="LMWV01000037">
    <property type="protein sequence ID" value="KUN59301.1"/>
    <property type="molecule type" value="Genomic_DNA"/>
</dbReference>
<gene>
    <name evidence="2" type="ORF">AQJ54_40335</name>
</gene>
<reference evidence="2 3" key="1">
    <citation type="submission" date="2015-10" db="EMBL/GenBank/DDBJ databases">
        <title>Draft genome sequence of Streptomyces griseorubiginosus DSM 40469, type strain for the species Streptomyces griseorubiginosus.</title>
        <authorList>
            <person name="Ruckert C."/>
            <person name="Winkler A."/>
            <person name="Kalinowski J."/>
            <person name="Kampfer P."/>
            <person name="Glaeser S."/>
        </authorList>
    </citation>
    <scope>NUCLEOTIDE SEQUENCE [LARGE SCALE GENOMIC DNA]</scope>
    <source>
        <strain evidence="2 3">DSM 40469</strain>
    </source>
</reference>
<proteinExistence type="predicted"/>
<dbReference type="InterPro" id="IPR038721">
    <property type="entry name" value="IS701-like_DDE_dom"/>
</dbReference>
<organism evidence="2 3">
    <name type="scientific">Streptomyces griseorubiginosus</name>
    <dbReference type="NCBI Taxonomy" id="67304"/>
    <lineage>
        <taxon>Bacteria</taxon>
        <taxon>Bacillati</taxon>
        <taxon>Actinomycetota</taxon>
        <taxon>Actinomycetes</taxon>
        <taxon>Kitasatosporales</taxon>
        <taxon>Streptomycetaceae</taxon>
        <taxon>Streptomyces</taxon>
    </lineage>
</organism>
<evidence type="ECO:0000313" key="3">
    <source>
        <dbReference type="Proteomes" id="UP000054375"/>
    </source>
</evidence>
<comment type="caution">
    <text evidence="2">The sequence shown here is derived from an EMBL/GenBank/DDBJ whole genome shotgun (WGS) entry which is preliminary data.</text>
</comment>